<dbReference type="InterPro" id="IPR022880">
    <property type="entry name" value="DNApol_IV"/>
</dbReference>
<keyword evidence="13 15" id="KW-0234">DNA repair</keyword>
<dbReference type="PANTHER" id="PTHR11076:SF35">
    <property type="entry name" value="DNA REPAIR PROTEIN HOMOLOG YOBH"/>
    <property type="match status" value="1"/>
</dbReference>
<dbReference type="KEGG" id="ohi:H8790_05070"/>
<dbReference type="Gene3D" id="3.30.70.270">
    <property type="match status" value="1"/>
</dbReference>
<protein>
    <recommendedName>
        <fullName evidence="15">DNA polymerase IV</fullName>
        <shortName evidence="15">Pol IV</shortName>
        <ecNumber evidence="15">2.7.7.7</ecNumber>
    </recommendedName>
</protein>
<dbReference type="Gene3D" id="3.30.1490.100">
    <property type="entry name" value="DNA polymerase, Y-family, little finger domain"/>
    <property type="match status" value="1"/>
</dbReference>
<evidence type="ECO:0000256" key="13">
    <source>
        <dbReference type="ARBA" id="ARBA00023204"/>
    </source>
</evidence>
<dbReference type="Pfam" id="PF21999">
    <property type="entry name" value="IMS_HHH_1"/>
    <property type="match status" value="1"/>
</dbReference>
<dbReference type="NCBIfam" id="NF002677">
    <property type="entry name" value="PRK02406.1"/>
    <property type="match status" value="1"/>
</dbReference>
<evidence type="ECO:0000313" key="17">
    <source>
        <dbReference type="EMBL" id="QNL45391.1"/>
    </source>
</evidence>
<keyword evidence="4 15" id="KW-0963">Cytoplasm</keyword>
<evidence type="ECO:0000256" key="14">
    <source>
        <dbReference type="ARBA" id="ARBA00049244"/>
    </source>
</evidence>
<accession>A0A7G9B760</accession>
<dbReference type="GO" id="GO:0009432">
    <property type="term" value="P:SOS response"/>
    <property type="evidence" value="ECO:0007669"/>
    <property type="project" value="TreeGrafter"/>
</dbReference>
<reference evidence="17 18" key="1">
    <citation type="submission" date="2020-08" db="EMBL/GenBank/DDBJ databases">
        <authorList>
            <person name="Liu C."/>
            <person name="Sun Q."/>
        </authorList>
    </citation>
    <scope>NUCLEOTIDE SEQUENCE [LARGE SCALE GENOMIC DNA]</scope>
    <source>
        <strain evidence="17 18">NSJ-62</strain>
    </source>
</reference>
<evidence type="ECO:0000256" key="12">
    <source>
        <dbReference type="ARBA" id="ARBA00023125"/>
    </source>
</evidence>
<comment type="subcellular location">
    <subcellularLocation>
        <location evidence="1 15">Cytoplasm</location>
    </subcellularLocation>
</comment>
<dbReference type="CDD" id="cd03586">
    <property type="entry name" value="PolY_Pol_IV_kappa"/>
    <property type="match status" value="1"/>
</dbReference>
<dbReference type="GO" id="GO:0042276">
    <property type="term" value="P:error-prone translesion synthesis"/>
    <property type="evidence" value="ECO:0007669"/>
    <property type="project" value="TreeGrafter"/>
</dbReference>
<evidence type="ECO:0000256" key="4">
    <source>
        <dbReference type="ARBA" id="ARBA00022490"/>
    </source>
</evidence>
<keyword evidence="11 15" id="KW-0239">DNA-directed DNA polymerase</keyword>
<dbReference type="SUPFAM" id="SSF100879">
    <property type="entry name" value="Lesion bypass DNA polymerase (Y-family), little finger domain"/>
    <property type="match status" value="1"/>
</dbReference>
<comment type="similarity">
    <text evidence="2 15">Belongs to the DNA polymerase type-Y family.</text>
</comment>
<feature type="binding site" evidence="15">
    <location>
        <position position="105"/>
    </location>
    <ligand>
        <name>Mg(2+)</name>
        <dbReference type="ChEBI" id="CHEBI:18420"/>
    </ligand>
</feature>
<dbReference type="GO" id="GO:0000287">
    <property type="term" value="F:magnesium ion binding"/>
    <property type="evidence" value="ECO:0007669"/>
    <property type="project" value="UniProtKB-UniRule"/>
</dbReference>
<evidence type="ECO:0000256" key="5">
    <source>
        <dbReference type="ARBA" id="ARBA00022679"/>
    </source>
</evidence>
<evidence type="ECO:0000256" key="2">
    <source>
        <dbReference type="ARBA" id="ARBA00010945"/>
    </source>
</evidence>
<comment type="cofactor">
    <cofactor evidence="15">
        <name>Mg(2+)</name>
        <dbReference type="ChEBI" id="CHEBI:18420"/>
    </cofactor>
    <text evidence="15">Binds 2 magnesium ions per subunit.</text>
</comment>
<dbReference type="AlphaFoldDB" id="A0A7G9B760"/>
<keyword evidence="7 15" id="KW-0235">DNA replication</keyword>
<sequence length="414" mass="46608">MQRVILHSDMNNFYASVECLYDPSLRSRPVVVSGDAELRHGIVLAKNYLAKRFGIRTGEALWQARQKCPEAVFVPAHYDRYLHYSALAREIYVSYTDQVEPFGLDECWLDVSGSASLFGSGKQIADDLRSRIRRELGLTVSVGVSFNKVFAKLGSDLKKPDATTVIDRTDYQKKVWELPVGDLLYVGPATAKKLARYGIHTIGQLARTPLELLQVAFGKVGVMLWRFANGQDQSSVSPYYSVPPIKTIGNSTTAPRDLVTDDDVKITLYALGESVAARLRSQRSVCATVQLGVRDNALFFYERQSKLARPTNSCTDIVQEALRLYGRNRPERPVRSLSLRACDLELEDEAPQLSLFPEDSRSQHHMELERTIDRIRTKYGYNSIRRGIMLIDPALDLDAQRDHIIHPIGFLGTL</sequence>
<keyword evidence="5 15" id="KW-0808">Transferase</keyword>
<dbReference type="Proteomes" id="UP000515960">
    <property type="component" value="Chromosome"/>
</dbReference>
<dbReference type="PROSITE" id="PS50173">
    <property type="entry name" value="UMUC"/>
    <property type="match status" value="1"/>
</dbReference>
<dbReference type="GO" id="GO:0003684">
    <property type="term" value="F:damaged DNA binding"/>
    <property type="evidence" value="ECO:0007669"/>
    <property type="project" value="InterPro"/>
</dbReference>
<evidence type="ECO:0000256" key="9">
    <source>
        <dbReference type="ARBA" id="ARBA00022763"/>
    </source>
</evidence>
<evidence type="ECO:0000256" key="3">
    <source>
        <dbReference type="ARBA" id="ARBA00022457"/>
    </source>
</evidence>
<comment type="catalytic activity">
    <reaction evidence="14 15">
        <text>DNA(n) + a 2'-deoxyribonucleoside 5'-triphosphate = DNA(n+1) + diphosphate</text>
        <dbReference type="Rhea" id="RHEA:22508"/>
        <dbReference type="Rhea" id="RHEA-COMP:17339"/>
        <dbReference type="Rhea" id="RHEA-COMP:17340"/>
        <dbReference type="ChEBI" id="CHEBI:33019"/>
        <dbReference type="ChEBI" id="CHEBI:61560"/>
        <dbReference type="ChEBI" id="CHEBI:173112"/>
        <dbReference type="EC" id="2.7.7.7"/>
    </reaction>
</comment>
<evidence type="ECO:0000256" key="10">
    <source>
        <dbReference type="ARBA" id="ARBA00022842"/>
    </source>
</evidence>
<dbReference type="GO" id="GO:0006281">
    <property type="term" value="P:DNA repair"/>
    <property type="evidence" value="ECO:0007669"/>
    <property type="project" value="UniProtKB-UniRule"/>
</dbReference>
<feature type="active site" evidence="15">
    <location>
        <position position="106"/>
    </location>
</feature>
<dbReference type="InterPro" id="IPR017961">
    <property type="entry name" value="DNA_pol_Y-fam_little_finger"/>
</dbReference>
<dbReference type="HAMAP" id="MF_01113">
    <property type="entry name" value="DNApol_IV"/>
    <property type="match status" value="1"/>
</dbReference>
<evidence type="ECO:0000256" key="1">
    <source>
        <dbReference type="ARBA" id="ARBA00004496"/>
    </source>
</evidence>
<dbReference type="InterPro" id="IPR050116">
    <property type="entry name" value="DNA_polymerase-Y"/>
</dbReference>
<evidence type="ECO:0000256" key="7">
    <source>
        <dbReference type="ARBA" id="ARBA00022705"/>
    </source>
</evidence>
<proteinExistence type="inferred from homology"/>
<dbReference type="SUPFAM" id="SSF56672">
    <property type="entry name" value="DNA/RNA polymerases"/>
    <property type="match status" value="1"/>
</dbReference>
<dbReference type="GO" id="GO:0006261">
    <property type="term" value="P:DNA-templated DNA replication"/>
    <property type="evidence" value="ECO:0007669"/>
    <property type="project" value="UniProtKB-UniRule"/>
</dbReference>
<name>A0A7G9B760_9FIRM</name>
<keyword evidence="18" id="KW-1185">Reference proteome</keyword>
<keyword evidence="3 15" id="KW-0515">Mutator protein</keyword>
<dbReference type="InterPro" id="IPR043502">
    <property type="entry name" value="DNA/RNA_pol_sf"/>
</dbReference>
<keyword evidence="8 15" id="KW-0479">Metal-binding</keyword>
<evidence type="ECO:0000313" key="18">
    <source>
        <dbReference type="Proteomes" id="UP000515960"/>
    </source>
</evidence>
<dbReference type="GO" id="GO:0005829">
    <property type="term" value="C:cytosol"/>
    <property type="evidence" value="ECO:0007669"/>
    <property type="project" value="TreeGrafter"/>
</dbReference>
<organism evidence="17 18">
    <name type="scientific">Oscillibacter hominis</name>
    <dbReference type="NCBI Taxonomy" id="2763056"/>
    <lineage>
        <taxon>Bacteria</taxon>
        <taxon>Bacillati</taxon>
        <taxon>Bacillota</taxon>
        <taxon>Clostridia</taxon>
        <taxon>Eubacteriales</taxon>
        <taxon>Oscillospiraceae</taxon>
        <taxon>Oscillibacter</taxon>
    </lineage>
</organism>
<feature type="site" description="Substrate discrimination" evidence="15">
    <location>
        <position position="14"/>
    </location>
</feature>
<feature type="binding site" evidence="15">
    <location>
        <position position="9"/>
    </location>
    <ligand>
        <name>Mg(2+)</name>
        <dbReference type="ChEBI" id="CHEBI:18420"/>
    </ligand>
</feature>
<keyword evidence="10 15" id="KW-0460">Magnesium</keyword>
<evidence type="ECO:0000256" key="6">
    <source>
        <dbReference type="ARBA" id="ARBA00022695"/>
    </source>
</evidence>
<dbReference type="InterPro" id="IPR053848">
    <property type="entry name" value="IMS_HHH_1"/>
</dbReference>
<dbReference type="Pfam" id="PF11799">
    <property type="entry name" value="IMS_C"/>
    <property type="match status" value="1"/>
</dbReference>
<dbReference type="Gene3D" id="1.10.150.20">
    <property type="entry name" value="5' to 3' exonuclease, C-terminal subdomain"/>
    <property type="match status" value="1"/>
</dbReference>
<dbReference type="InterPro" id="IPR043128">
    <property type="entry name" value="Rev_trsase/Diguanyl_cyclase"/>
</dbReference>
<dbReference type="PANTHER" id="PTHR11076">
    <property type="entry name" value="DNA REPAIR POLYMERASE UMUC / TRANSFERASE FAMILY MEMBER"/>
    <property type="match status" value="1"/>
</dbReference>
<dbReference type="Gene3D" id="3.40.1170.60">
    <property type="match status" value="1"/>
</dbReference>
<dbReference type="Pfam" id="PF00817">
    <property type="entry name" value="IMS"/>
    <property type="match status" value="1"/>
</dbReference>
<evidence type="ECO:0000259" key="16">
    <source>
        <dbReference type="PROSITE" id="PS50173"/>
    </source>
</evidence>
<keyword evidence="12 15" id="KW-0238">DNA-binding</keyword>
<feature type="domain" description="UmuC" evidence="16">
    <location>
        <begin position="5"/>
        <end position="187"/>
    </location>
</feature>
<dbReference type="InterPro" id="IPR001126">
    <property type="entry name" value="UmuC"/>
</dbReference>
<gene>
    <name evidence="15 17" type="primary">dinB</name>
    <name evidence="17" type="ORF">H8790_05070</name>
</gene>
<dbReference type="InterPro" id="IPR036775">
    <property type="entry name" value="DNA_pol_Y-fam_lit_finger_sf"/>
</dbReference>
<comment type="function">
    <text evidence="15">Poorly processive, error-prone DNA polymerase involved in untargeted mutagenesis. Copies undamaged DNA at stalled replication forks, which arise in vivo from mismatched or misaligned primer ends. These misaligned primers can be extended by PolIV. Exhibits no 3'-5' exonuclease (proofreading) activity. May be involved in translesional synthesis, in conjunction with the beta clamp from PolIII.</text>
</comment>
<dbReference type="RefSeq" id="WP_187333844.1">
    <property type="nucleotide sequence ID" value="NZ_CP060490.1"/>
</dbReference>
<keyword evidence="6 15" id="KW-0548">Nucleotidyltransferase</keyword>
<evidence type="ECO:0000256" key="11">
    <source>
        <dbReference type="ARBA" id="ARBA00022932"/>
    </source>
</evidence>
<dbReference type="EMBL" id="CP060490">
    <property type="protein sequence ID" value="QNL45391.1"/>
    <property type="molecule type" value="Genomic_DNA"/>
</dbReference>
<evidence type="ECO:0000256" key="8">
    <source>
        <dbReference type="ARBA" id="ARBA00022723"/>
    </source>
</evidence>
<dbReference type="EC" id="2.7.7.7" evidence="15"/>
<dbReference type="GO" id="GO:0003887">
    <property type="term" value="F:DNA-directed DNA polymerase activity"/>
    <property type="evidence" value="ECO:0007669"/>
    <property type="project" value="UniProtKB-UniRule"/>
</dbReference>
<keyword evidence="9 15" id="KW-0227">DNA damage</keyword>
<comment type="subunit">
    <text evidence="15">Monomer.</text>
</comment>
<evidence type="ECO:0000256" key="15">
    <source>
        <dbReference type="HAMAP-Rule" id="MF_01113"/>
    </source>
</evidence>